<comment type="similarity">
    <text evidence="2 8">Belongs to the organo anion transporter (TC 2.A.60) family.</text>
</comment>
<feature type="transmembrane region" description="Helical" evidence="8">
    <location>
        <begin position="261"/>
        <end position="282"/>
    </location>
</feature>
<protein>
    <recommendedName>
        <fullName evidence="8">Solute carrier organic anion transporter family member</fullName>
    </recommendedName>
</protein>
<evidence type="ECO:0000313" key="13">
    <source>
        <dbReference type="Proteomes" id="UP000700334"/>
    </source>
</evidence>
<feature type="transmembrane region" description="Helical" evidence="8">
    <location>
        <begin position="94"/>
        <end position="115"/>
    </location>
</feature>
<dbReference type="NCBIfam" id="TIGR00805">
    <property type="entry name" value="oat"/>
    <property type="match status" value="1"/>
</dbReference>
<dbReference type="GO" id="GO:0043252">
    <property type="term" value="P:sodium-independent organic anion transport"/>
    <property type="evidence" value="ECO:0007669"/>
    <property type="project" value="TreeGrafter"/>
</dbReference>
<organism evidence="12 13">
    <name type="scientific">Galemys pyrenaicus</name>
    <name type="common">Iberian desman</name>
    <name type="synonym">Pyrenean desman</name>
    <dbReference type="NCBI Taxonomy" id="202257"/>
    <lineage>
        <taxon>Eukaryota</taxon>
        <taxon>Metazoa</taxon>
        <taxon>Chordata</taxon>
        <taxon>Craniata</taxon>
        <taxon>Vertebrata</taxon>
        <taxon>Euteleostomi</taxon>
        <taxon>Mammalia</taxon>
        <taxon>Eutheria</taxon>
        <taxon>Laurasiatheria</taxon>
        <taxon>Eulipotyphla</taxon>
        <taxon>Talpidae</taxon>
        <taxon>Galemys</taxon>
    </lineage>
</organism>
<dbReference type="InterPro" id="IPR004156">
    <property type="entry name" value="OATP"/>
</dbReference>
<feature type="transmembrane region" description="Helical" evidence="8">
    <location>
        <begin position="294"/>
        <end position="314"/>
    </location>
</feature>
<keyword evidence="13" id="KW-1185">Reference proteome</keyword>
<feature type="chain" id="PRO_5035288870" description="Solute carrier organic anion transporter family member" evidence="9">
    <location>
        <begin position="17"/>
        <end position="576"/>
    </location>
</feature>
<keyword evidence="5 8" id="KW-1133">Transmembrane helix</keyword>
<dbReference type="Gene3D" id="1.20.1250.20">
    <property type="entry name" value="MFS general substrate transporter like domains"/>
    <property type="match status" value="1"/>
</dbReference>
<dbReference type="Gene3D" id="3.30.60.30">
    <property type="match status" value="1"/>
</dbReference>
<evidence type="ECO:0000256" key="7">
    <source>
        <dbReference type="ARBA" id="ARBA00023157"/>
    </source>
</evidence>
<feature type="transmembrane region" description="Helical" evidence="8">
    <location>
        <begin position="457"/>
        <end position="478"/>
    </location>
</feature>
<evidence type="ECO:0000256" key="8">
    <source>
        <dbReference type="RuleBase" id="RU362056"/>
    </source>
</evidence>
<gene>
    <name evidence="12" type="ORF">J0S82_000489</name>
</gene>
<dbReference type="OrthoDB" id="5062115at2759"/>
<feature type="domain" description="Major facilitator superfamily (MFS) profile" evidence="10">
    <location>
        <begin position="1"/>
        <end position="536"/>
    </location>
</feature>
<evidence type="ECO:0000256" key="4">
    <source>
        <dbReference type="ARBA" id="ARBA00022692"/>
    </source>
</evidence>
<evidence type="ECO:0000256" key="3">
    <source>
        <dbReference type="ARBA" id="ARBA00022475"/>
    </source>
</evidence>
<dbReference type="InterPro" id="IPR020846">
    <property type="entry name" value="MFS_dom"/>
</dbReference>
<dbReference type="InterPro" id="IPR036259">
    <property type="entry name" value="MFS_trans_sf"/>
</dbReference>
<evidence type="ECO:0000256" key="2">
    <source>
        <dbReference type="ARBA" id="ARBA00009657"/>
    </source>
</evidence>
<dbReference type="GO" id="GO:0015347">
    <property type="term" value="F:sodium-independent organic anion transmembrane transporter activity"/>
    <property type="evidence" value="ECO:0007669"/>
    <property type="project" value="TreeGrafter"/>
</dbReference>
<dbReference type="Pfam" id="PF03137">
    <property type="entry name" value="OATP"/>
    <property type="match status" value="2"/>
</dbReference>
<name>A0A8J6AAU0_GALPY</name>
<keyword evidence="9" id="KW-0732">Signal</keyword>
<feature type="transmembrane region" description="Helical" evidence="8">
    <location>
        <begin position="419"/>
        <end position="445"/>
    </location>
</feature>
<dbReference type="GO" id="GO:0016323">
    <property type="term" value="C:basolateral plasma membrane"/>
    <property type="evidence" value="ECO:0007669"/>
    <property type="project" value="TreeGrafter"/>
</dbReference>
<dbReference type="PROSITE" id="PS50850">
    <property type="entry name" value="MFS"/>
    <property type="match status" value="1"/>
</dbReference>
<keyword evidence="8" id="KW-0406">Ion transport</keyword>
<proteinExistence type="inferred from homology"/>
<accession>A0A8J6AAU0</accession>
<evidence type="ECO:0000259" key="10">
    <source>
        <dbReference type="PROSITE" id="PS50850"/>
    </source>
</evidence>
<dbReference type="PANTHER" id="PTHR11388">
    <property type="entry name" value="ORGANIC ANION TRANSPORTER"/>
    <property type="match status" value="1"/>
</dbReference>
<evidence type="ECO:0000256" key="6">
    <source>
        <dbReference type="ARBA" id="ARBA00023136"/>
    </source>
</evidence>
<feature type="transmembrane region" description="Helical" evidence="8">
    <location>
        <begin position="222"/>
        <end position="241"/>
    </location>
</feature>
<keyword evidence="8" id="KW-0813">Transport</keyword>
<keyword evidence="6 8" id="KW-0472">Membrane</keyword>
<dbReference type="SUPFAM" id="SSF103473">
    <property type="entry name" value="MFS general substrate transporter"/>
    <property type="match status" value="1"/>
</dbReference>
<feature type="transmembrane region" description="Helical" evidence="8">
    <location>
        <begin position="145"/>
        <end position="166"/>
    </location>
</feature>
<dbReference type="Pfam" id="PF07648">
    <property type="entry name" value="Kazal_2"/>
    <property type="match status" value="1"/>
</dbReference>
<dbReference type="PANTHER" id="PTHR11388:SF89">
    <property type="entry name" value="SOLUTE CARRIER ORGANIC ANION TRANSPORTER FAMILY MEMBER 1B3"/>
    <property type="match status" value="1"/>
</dbReference>
<keyword evidence="7" id="KW-1015">Disulfide bond</keyword>
<dbReference type="InterPro" id="IPR002350">
    <property type="entry name" value="Kazal_dom"/>
</dbReference>
<dbReference type="AlphaFoldDB" id="A0A8J6AAU0"/>
<dbReference type="GO" id="GO:0015125">
    <property type="term" value="F:bile acid transmembrane transporter activity"/>
    <property type="evidence" value="ECO:0007669"/>
    <property type="project" value="TreeGrafter"/>
</dbReference>
<evidence type="ECO:0000256" key="5">
    <source>
        <dbReference type="ARBA" id="ARBA00022989"/>
    </source>
</evidence>
<feature type="transmembrane region" description="Helical" evidence="8">
    <location>
        <begin position="505"/>
        <end position="531"/>
    </location>
</feature>
<evidence type="ECO:0000256" key="9">
    <source>
        <dbReference type="SAM" id="SignalP"/>
    </source>
</evidence>
<evidence type="ECO:0000313" key="12">
    <source>
        <dbReference type="EMBL" id="KAG8513820.1"/>
    </source>
</evidence>
<keyword evidence="3" id="KW-1003">Cell membrane</keyword>
<dbReference type="InterPro" id="IPR036058">
    <property type="entry name" value="Kazal_dom_sf"/>
</dbReference>
<dbReference type="Proteomes" id="UP000700334">
    <property type="component" value="Unassembled WGS sequence"/>
</dbReference>
<comment type="caution">
    <text evidence="12">The sequence shown here is derived from an EMBL/GenBank/DDBJ whole genome shotgun (WGS) entry which is preliminary data.</text>
</comment>
<dbReference type="PROSITE" id="PS51465">
    <property type="entry name" value="KAZAL_2"/>
    <property type="match status" value="1"/>
</dbReference>
<evidence type="ECO:0000256" key="1">
    <source>
        <dbReference type="ARBA" id="ARBA00004651"/>
    </source>
</evidence>
<dbReference type="GO" id="GO:0006811">
    <property type="term" value="P:monoatomic ion transport"/>
    <property type="evidence" value="ECO:0007669"/>
    <property type="project" value="UniProtKB-KW"/>
</dbReference>
<dbReference type="SUPFAM" id="SSF100895">
    <property type="entry name" value="Kazal-type serine protease inhibitors"/>
    <property type="match status" value="1"/>
</dbReference>
<feature type="transmembrane region" description="Helical" evidence="8">
    <location>
        <begin position="56"/>
        <end position="82"/>
    </location>
</feature>
<dbReference type="EMBL" id="JAGFMF010011760">
    <property type="protein sequence ID" value="KAG8513820.1"/>
    <property type="molecule type" value="Genomic_DNA"/>
</dbReference>
<comment type="caution">
    <text evidence="8">Lacks conserved residue(s) required for the propagation of feature annotation.</text>
</comment>
<evidence type="ECO:0000259" key="11">
    <source>
        <dbReference type="PROSITE" id="PS51465"/>
    </source>
</evidence>
<sequence length="576" mass="63683">MYLVSLSFCFIAKALGFSVMKSSITQIERRFEIPSSTAGLIDGSFEMGNEKLSGSYMWVFVLLGNMLRGIGETPIVPLGISYMDDFAEDGQSSLYLGILNAVGMIGPIFGFVLGYQSSKMYVDIGYVDLSTIKITPKDSRWVGAWWLSFLVSGLVSIVSSIPFFFLPKSLDKPKRKGERESSVYLHALKTNKETSQMAKIDNHGKNITGLLRSLKSILSNPLYVFVLCATLLHFNSFIGAISYNFKYLEQQYDHSASDANILLGVILLPSFAAGLLLGGYIIKRFKFTLIQIAKFSFSAYLITFLLTSVNLMLVCESKPVAGLTVTYDGNNPVATHKNIPLSHCNSDCNCDASQWEPVCGNNGITYLSPCLAGCKSSSGNKKPIVFYNCSCMEETGFQNRSNLVHLGICPRDDRCMRKFYIYAAVQTLANFFNSLGSTPTIMLVFRNVHPELKSLAVGFHALIMRVLGGIPAPIYFGVLIDRACMKWSIGSSGKQGSCRIYDSTLYGYTFIGLILCLKFMALVFYVVLITVMKKKNKKDIKASENGRKIVNEADLEPLHKDGHSVPSARTNNETNI</sequence>
<keyword evidence="4 8" id="KW-0812">Transmembrane</keyword>
<comment type="subcellular location">
    <subcellularLocation>
        <location evidence="1 8">Cell membrane</location>
        <topology evidence="1 8">Multi-pass membrane protein</topology>
    </subcellularLocation>
</comment>
<dbReference type="SMART" id="SM00280">
    <property type="entry name" value="KAZAL"/>
    <property type="match status" value="1"/>
</dbReference>
<reference evidence="12" key="1">
    <citation type="journal article" date="2021" name="Evol. Appl.">
        <title>The genome of the Pyrenean desman and the effects of bottlenecks and inbreeding on the genomic landscape of an endangered species.</title>
        <authorList>
            <person name="Escoda L."/>
            <person name="Castresana J."/>
        </authorList>
    </citation>
    <scope>NUCLEOTIDE SEQUENCE</scope>
    <source>
        <strain evidence="12">IBE-C5619</strain>
    </source>
</reference>
<feature type="signal peptide" evidence="9">
    <location>
        <begin position="1"/>
        <end position="16"/>
    </location>
</feature>
<feature type="domain" description="Kazal-like" evidence="11">
    <location>
        <begin position="338"/>
        <end position="393"/>
    </location>
</feature>